<dbReference type="AlphaFoldDB" id="A0A915DK95"/>
<protein>
    <submittedName>
        <fullName evidence="2">Uncharacterized protein</fullName>
    </submittedName>
</protein>
<reference evidence="2" key="1">
    <citation type="submission" date="2022-11" db="UniProtKB">
        <authorList>
            <consortium name="WormBaseParasite"/>
        </authorList>
    </citation>
    <scope>IDENTIFICATION</scope>
</reference>
<keyword evidence="1" id="KW-1185">Reference proteome</keyword>
<name>A0A915DK95_9BILA</name>
<dbReference type="Proteomes" id="UP000887574">
    <property type="component" value="Unplaced"/>
</dbReference>
<accession>A0A915DK95</accession>
<dbReference type="WBParaSite" id="jg20882">
    <property type="protein sequence ID" value="jg20882"/>
    <property type="gene ID" value="jg20882"/>
</dbReference>
<proteinExistence type="predicted"/>
<sequence length="96" mass="10441">MPHAGLLDKESLSNLVSLINLELLSASILQSGNPLMIGLLQQSVKGMNAVFEKHASASNMPEQDSFSIKKILDNNSPANVYKTTVSNPNHRLFGTY</sequence>
<evidence type="ECO:0000313" key="2">
    <source>
        <dbReference type="WBParaSite" id="jg20882"/>
    </source>
</evidence>
<organism evidence="1 2">
    <name type="scientific">Ditylenchus dipsaci</name>
    <dbReference type="NCBI Taxonomy" id="166011"/>
    <lineage>
        <taxon>Eukaryota</taxon>
        <taxon>Metazoa</taxon>
        <taxon>Ecdysozoa</taxon>
        <taxon>Nematoda</taxon>
        <taxon>Chromadorea</taxon>
        <taxon>Rhabditida</taxon>
        <taxon>Tylenchina</taxon>
        <taxon>Tylenchomorpha</taxon>
        <taxon>Sphaerularioidea</taxon>
        <taxon>Anguinidae</taxon>
        <taxon>Anguininae</taxon>
        <taxon>Ditylenchus</taxon>
    </lineage>
</organism>
<evidence type="ECO:0000313" key="1">
    <source>
        <dbReference type="Proteomes" id="UP000887574"/>
    </source>
</evidence>